<organism evidence="2 3">
    <name type="scientific">Ilyodon furcidens</name>
    <name type="common">goldbreast splitfin</name>
    <dbReference type="NCBI Taxonomy" id="33524"/>
    <lineage>
        <taxon>Eukaryota</taxon>
        <taxon>Metazoa</taxon>
        <taxon>Chordata</taxon>
        <taxon>Craniata</taxon>
        <taxon>Vertebrata</taxon>
        <taxon>Euteleostomi</taxon>
        <taxon>Actinopterygii</taxon>
        <taxon>Neopterygii</taxon>
        <taxon>Teleostei</taxon>
        <taxon>Neoteleostei</taxon>
        <taxon>Acanthomorphata</taxon>
        <taxon>Ovalentaria</taxon>
        <taxon>Atherinomorphae</taxon>
        <taxon>Cyprinodontiformes</taxon>
        <taxon>Goodeidae</taxon>
        <taxon>Ilyodon</taxon>
    </lineage>
</organism>
<protein>
    <submittedName>
        <fullName evidence="2">Uncharacterized protein</fullName>
    </submittedName>
</protein>
<evidence type="ECO:0000256" key="1">
    <source>
        <dbReference type="SAM" id="MobiDB-lite"/>
    </source>
</evidence>
<dbReference type="Proteomes" id="UP001482620">
    <property type="component" value="Unassembled WGS sequence"/>
</dbReference>
<accession>A0ABV0VKK4</accession>
<feature type="region of interest" description="Disordered" evidence="1">
    <location>
        <begin position="33"/>
        <end position="63"/>
    </location>
</feature>
<keyword evidence="3" id="KW-1185">Reference proteome</keyword>
<proteinExistence type="predicted"/>
<reference evidence="2 3" key="1">
    <citation type="submission" date="2021-06" db="EMBL/GenBank/DDBJ databases">
        <authorList>
            <person name="Palmer J.M."/>
        </authorList>
    </citation>
    <scope>NUCLEOTIDE SEQUENCE [LARGE SCALE GENOMIC DNA]</scope>
    <source>
        <strain evidence="3">if_2019</strain>
        <tissue evidence="2">Muscle</tissue>
    </source>
</reference>
<evidence type="ECO:0000313" key="3">
    <source>
        <dbReference type="Proteomes" id="UP001482620"/>
    </source>
</evidence>
<feature type="compositionally biased region" description="Low complexity" evidence="1">
    <location>
        <begin position="52"/>
        <end position="63"/>
    </location>
</feature>
<name>A0ABV0VKK4_9TELE</name>
<sequence length="238" mass="26298">MTNPTLLPPPVLVGVFDWPPALMAPFPSSQLRASGRRLQNSNPPTKRRRGRPAFTPAPAATSPGLASASVLLRFRLSNRSPGFDVFFYSGHPTIFPASFISSMDSLQSFISSFTQLYREFVSNSATSALPLLCSLAPPIDIHPRNVRPGSSVDHILPCILMVRSHQTRFLRKEQPIYMLCLRRGAFRSGAARCEGRGQRGAEGVASEAGAKRCDGQVEKSELFPKFASRQPIRDWMWL</sequence>
<feature type="compositionally biased region" description="Polar residues" evidence="1">
    <location>
        <begin position="33"/>
        <end position="44"/>
    </location>
</feature>
<dbReference type="EMBL" id="JAHRIQ010113804">
    <property type="protein sequence ID" value="MEQ2257794.1"/>
    <property type="molecule type" value="Genomic_DNA"/>
</dbReference>
<evidence type="ECO:0000313" key="2">
    <source>
        <dbReference type="EMBL" id="MEQ2257794.1"/>
    </source>
</evidence>
<gene>
    <name evidence="2" type="ORF">ILYODFUR_038451</name>
</gene>
<comment type="caution">
    <text evidence="2">The sequence shown here is derived from an EMBL/GenBank/DDBJ whole genome shotgun (WGS) entry which is preliminary data.</text>
</comment>